<feature type="domain" description="RING-type" evidence="6">
    <location>
        <begin position="5"/>
        <end position="47"/>
    </location>
</feature>
<keyword evidence="1" id="KW-0479">Metal-binding</keyword>
<protein>
    <submittedName>
        <fullName evidence="8">Uncharacterized protein</fullName>
    </submittedName>
</protein>
<dbReference type="SUPFAM" id="SSF57850">
    <property type="entry name" value="RING/U-box"/>
    <property type="match status" value="3"/>
</dbReference>
<dbReference type="GO" id="GO:0008270">
    <property type="term" value="F:zinc ion binding"/>
    <property type="evidence" value="ECO:0007669"/>
    <property type="project" value="UniProtKB-KW"/>
</dbReference>
<feature type="non-terminal residue" evidence="8">
    <location>
        <position position="1"/>
    </location>
</feature>
<accession>A0A819V710</accession>
<evidence type="ECO:0000313" key="8">
    <source>
        <dbReference type="EMBL" id="CAF4104505.1"/>
    </source>
</evidence>
<evidence type="ECO:0000256" key="5">
    <source>
        <dbReference type="SAM" id="MobiDB-lite"/>
    </source>
</evidence>
<keyword evidence="3" id="KW-0862">Zinc</keyword>
<dbReference type="InterPro" id="IPR001841">
    <property type="entry name" value="Znf_RING"/>
</dbReference>
<evidence type="ECO:0000259" key="6">
    <source>
        <dbReference type="PROSITE" id="PS50089"/>
    </source>
</evidence>
<dbReference type="SMART" id="SM00249">
    <property type="entry name" value="PHD"/>
    <property type="match status" value="3"/>
</dbReference>
<evidence type="ECO:0000259" key="7">
    <source>
        <dbReference type="PROSITE" id="PS50199"/>
    </source>
</evidence>
<gene>
    <name evidence="8" type="ORF">UXM345_LOCUS22442</name>
</gene>
<name>A0A819V710_9BILA</name>
<dbReference type="InterPro" id="IPR001965">
    <property type="entry name" value="Znf_PHD"/>
</dbReference>
<feature type="domain" description="RING-type" evidence="6">
    <location>
        <begin position="131"/>
        <end position="173"/>
    </location>
</feature>
<dbReference type="PANTHER" id="PTHR46569:SF1">
    <property type="entry name" value="E3 UBIQUITIN-PROTEIN LIGASE RFWD3-RELATED"/>
    <property type="match status" value="1"/>
</dbReference>
<dbReference type="GO" id="GO:0090734">
    <property type="term" value="C:site of DNA damage"/>
    <property type="evidence" value="ECO:0007669"/>
    <property type="project" value="TreeGrafter"/>
</dbReference>
<dbReference type="GO" id="GO:0031297">
    <property type="term" value="P:replication fork processing"/>
    <property type="evidence" value="ECO:0007669"/>
    <property type="project" value="TreeGrafter"/>
</dbReference>
<feature type="region of interest" description="Disordered" evidence="5">
    <location>
        <begin position="190"/>
        <end position="221"/>
    </location>
</feature>
<feature type="domain" description="RING-type" evidence="6">
    <location>
        <begin position="68"/>
        <end position="111"/>
    </location>
</feature>
<sequence>MANECSICEKELNEADDLVTTDCDHTFHRQCAQERLDTKNRTDCRACGQDSALGDALARLKIVSEGECSICEGLWTLEDDLVTTECNHTFHYACAQERLNKTNKVDCRSCHQESALGNALALKNLTKKGECSICELEWNWKDDVVTTICKHTFHRHCAQERLDERNKADCRSCGKESALRDALSRNTRTTNIKKSIERKPITIEARSDTPAASPIRNEPRTEKKEDTWKCDECSGTNLMSAKRCSCCGEPRFAAFAASAAQIQRQEVVTKTDYNQNLSSMRPSRIDGRQSLYPRIHETMEVDPAALVNSAITPDKAYSLRPNAKATMPQTRFKNIEGYDEDQVSEDEAIVYISDLPSNIQDDKHLHDLIENRLEKTSQIKPITIECHSKLGVGFMRVRSTKIKNRLVEDIKGLVLDLPGGAHLISFSDTIELVSYIVIDKTHEKNDINLPTPSEILDRWIHLYNGEKPLSCDQLNIQFPNIYRIVSTSFDDFLAAVSNSDFLINKLFAHVYVAADCSYFEDLPKSTTKEQLETAICNSIGMKTVSSLSLHIELNKETNSACIIATDKARLWTTKSFIYINDRPISKKANLTCRLLVYPILEIHNNDEIINHTIFDGHASILERSGENLVLEISNKKIYDDCLSVGVLTPKGKPKLKMEIYMAGINPEDREIDTETWYHVEMIRYKSDIMQFTADPDHPIFRYKWSAEIWLQQFQNAQSKNPSNNVKSKNQSNLSNDQIRHLLQMTVMLNTIGAIRKKVYLINDQQIKLNLDSKLKTIV</sequence>
<organism evidence="8 9">
    <name type="scientific">Rotaria magnacalcarata</name>
    <dbReference type="NCBI Taxonomy" id="392030"/>
    <lineage>
        <taxon>Eukaryota</taxon>
        <taxon>Metazoa</taxon>
        <taxon>Spiralia</taxon>
        <taxon>Gnathifera</taxon>
        <taxon>Rotifera</taxon>
        <taxon>Eurotatoria</taxon>
        <taxon>Bdelloidea</taxon>
        <taxon>Philodinida</taxon>
        <taxon>Philodinidae</taxon>
        <taxon>Rotaria</taxon>
    </lineage>
</organism>
<dbReference type="AlphaFoldDB" id="A0A819V710"/>
<evidence type="ECO:0000256" key="4">
    <source>
        <dbReference type="PROSITE-ProRule" id="PRU00322"/>
    </source>
</evidence>
<dbReference type="Gene3D" id="3.30.40.10">
    <property type="entry name" value="Zinc/RING finger domain, C3HC4 (zinc finger)"/>
    <property type="match status" value="3"/>
</dbReference>
<dbReference type="PROSITE" id="PS50089">
    <property type="entry name" value="ZF_RING_2"/>
    <property type="match status" value="3"/>
</dbReference>
<dbReference type="SMART" id="SM00184">
    <property type="entry name" value="RING"/>
    <property type="match status" value="3"/>
</dbReference>
<feature type="domain" description="RanBP2-type" evidence="7">
    <location>
        <begin position="224"/>
        <end position="253"/>
    </location>
</feature>
<keyword evidence="2 4" id="KW-0863">Zinc-finger</keyword>
<dbReference type="PROSITE" id="PS50199">
    <property type="entry name" value="ZF_RANBP2_2"/>
    <property type="match status" value="1"/>
</dbReference>
<proteinExistence type="predicted"/>
<evidence type="ECO:0000256" key="1">
    <source>
        <dbReference type="ARBA" id="ARBA00022723"/>
    </source>
</evidence>
<dbReference type="InterPro" id="IPR052639">
    <property type="entry name" value="TRAIP_ubiq-protein_ligase"/>
</dbReference>
<dbReference type="GO" id="GO:0061630">
    <property type="term" value="F:ubiquitin protein ligase activity"/>
    <property type="evidence" value="ECO:0007669"/>
    <property type="project" value="TreeGrafter"/>
</dbReference>
<dbReference type="InterPro" id="IPR013083">
    <property type="entry name" value="Znf_RING/FYVE/PHD"/>
</dbReference>
<dbReference type="Pfam" id="PF13639">
    <property type="entry name" value="zf-RING_2"/>
    <property type="match status" value="1"/>
</dbReference>
<dbReference type="GO" id="GO:0016567">
    <property type="term" value="P:protein ubiquitination"/>
    <property type="evidence" value="ECO:0007669"/>
    <property type="project" value="TreeGrafter"/>
</dbReference>
<dbReference type="EMBL" id="CAJOBF010003701">
    <property type="protein sequence ID" value="CAF4104505.1"/>
    <property type="molecule type" value="Genomic_DNA"/>
</dbReference>
<dbReference type="PANTHER" id="PTHR46569">
    <property type="entry name" value="E3 UBIQUITIN-PROTEIN LIGASE TRAIP"/>
    <property type="match status" value="1"/>
</dbReference>
<comment type="caution">
    <text evidence="8">The sequence shown here is derived from an EMBL/GenBank/DDBJ whole genome shotgun (WGS) entry which is preliminary data.</text>
</comment>
<dbReference type="InterPro" id="IPR001876">
    <property type="entry name" value="Znf_RanBP2"/>
</dbReference>
<reference evidence="8" key="1">
    <citation type="submission" date="2021-02" db="EMBL/GenBank/DDBJ databases">
        <authorList>
            <person name="Nowell W R."/>
        </authorList>
    </citation>
    <scope>NUCLEOTIDE SEQUENCE</scope>
</reference>
<evidence type="ECO:0000256" key="3">
    <source>
        <dbReference type="ARBA" id="ARBA00022833"/>
    </source>
</evidence>
<evidence type="ECO:0000256" key="2">
    <source>
        <dbReference type="ARBA" id="ARBA00022771"/>
    </source>
</evidence>
<dbReference type="Proteomes" id="UP000663842">
    <property type="component" value="Unassembled WGS sequence"/>
</dbReference>
<feature type="compositionally biased region" description="Basic and acidic residues" evidence="5">
    <location>
        <begin position="194"/>
        <end position="207"/>
    </location>
</feature>
<evidence type="ECO:0000313" key="9">
    <source>
        <dbReference type="Proteomes" id="UP000663842"/>
    </source>
</evidence>
<dbReference type="GO" id="GO:0005634">
    <property type="term" value="C:nucleus"/>
    <property type="evidence" value="ECO:0007669"/>
    <property type="project" value="TreeGrafter"/>
</dbReference>
<dbReference type="PROSITE" id="PS01358">
    <property type="entry name" value="ZF_RANBP2_1"/>
    <property type="match status" value="1"/>
</dbReference>